<accession>A0A2K4FAZ8</accession>
<dbReference type="Proteomes" id="UP000242712">
    <property type="component" value="Unassembled WGS sequence"/>
</dbReference>
<organism evidence="2 3">
    <name type="scientific">Staphylococcus argensis</name>
    <dbReference type="NCBI Taxonomy" id="1607738"/>
    <lineage>
        <taxon>Bacteria</taxon>
        <taxon>Bacillati</taxon>
        <taxon>Bacillota</taxon>
        <taxon>Bacilli</taxon>
        <taxon>Bacillales</taxon>
        <taxon>Staphylococcaceae</taxon>
        <taxon>Staphylococcus</taxon>
    </lineage>
</organism>
<keyword evidence="3" id="KW-1185">Reference proteome</keyword>
<feature type="transmembrane region" description="Helical" evidence="1">
    <location>
        <begin position="122"/>
        <end position="144"/>
    </location>
</feature>
<evidence type="ECO:0000313" key="3">
    <source>
        <dbReference type="Proteomes" id="UP000242712"/>
    </source>
</evidence>
<feature type="transmembrane region" description="Helical" evidence="1">
    <location>
        <begin position="62"/>
        <end position="86"/>
    </location>
</feature>
<dbReference type="OrthoDB" id="6443879at2"/>
<gene>
    <name evidence="2" type="ORF">CD039_10735</name>
</gene>
<comment type="caution">
    <text evidence="2">The sequence shown here is derived from an EMBL/GenBank/DDBJ whole genome shotgun (WGS) entry which is preliminary data.</text>
</comment>
<proteinExistence type="predicted"/>
<dbReference type="EMBL" id="PPPX01000016">
    <property type="protein sequence ID" value="POA08538.1"/>
    <property type="molecule type" value="Genomic_DNA"/>
</dbReference>
<evidence type="ECO:0008006" key="4">
    <source>
        <dbReference type="Google" id="ProtNLM"/>
    </source>
</evidence>
<dbReference type="AlphaFoldDB" id="A0A2K4FAZ8"/>
<dbReference type="RefSeq" id="WP_103372311.1">
    <property type="nucleotide sequence ID" value="NZ_CBCRVO010000002.1"/>
</dbReference>
<keyword evidence="1" id="KW-0812">Transmembrane</keyword>
<dbReference type="GeneID" id="98298816"/>
<evidence type="ECO:0000313" key="2">
    <source>
        <dbReference type="EMBL" id="POA08538.1"/>
    </source>
</evidence>
<name>A0A2K4FAZ8_9STAP</name>
<protein>
    <recommendedName>
        <fullName evidence="4">DUF340 domain-containing protein</fullName>
    </recommendedName>
</protein>
<feature type="transmembrane region" description="Helical" evidence="1">
    <location>
        <begin position="92"/>
        <end position="115"/>
    </location>
</feature>
<feature type="transmembrane region" description="Helical" evidence="1">
    <location>
        <begin position="37"/>
        <end position="55"/>
    </location>
</feature>
<reference evidence="2 3" key="1">
    <citation type="submission" date="2017-08" db="EMBL/GenBank/DDBJ databases">
        <title>Draft genome sequences of 64 type strains of genus Staph aureus.</title>
        <authorList>
            <person name="Cole K."/>
            <person name="Golubchik T."/>
            <person name="Russell J."/>
            <person name="Foster D."/>
            <person name="Llewelyn M."/>
            <person name="Wilson D."/>
            <person name="Crook D."/>
            <person name="Paul J."/>
        </authorList>
    </citation>
    <scope>NUCLEOTIDE SEQUENCE [LARGE SCALE GENOMIC DNA]</scope>
    <source>
        <strain evidence="2 3">DSM 29875</strain>
    </source>
</reference>
<keyword evidence="1" id="KW-0472">Membrane</keyword>
<sequence>MTSQIKNWSMTLIVVGLISLINNWFGYHHGPFKALPGIVALMAIAFIGMLLGRLIPLNIPSIAYIGVLGLILTIPGVPGASYIAHWTKQVDLMALATPVVAYAGISIGNSWLAFLKLGWRTIIVGMVVLISTYVGSAVVAEIVLRIQGIV</sequence>
<feature type="transmembrane region" description="Helical" evidence="1">
    <location>
        <begin position="7"/>
        <end position="25"/>
    </location>
</feature>
<evidence type="ECO:0000256" key="1">
    <source>
        <dbReference type="SAM" id="Phobius"/>
    </source>
</evidence>
<keyword evidence="1" id="KW-1133">Transmembrane helix</keyword>